<accession>A0ABM9FWE6</accession>
<dbReference type="EMBL" id="CALYLO010000001">
    <property type="protein sequence ID" value="CAH8243478.1"/>
    <property type="molecule type" value="Genomic_DNA"/>
</dbReference>
<name>A0ABM9FWE6_9BACL</name>
<keyword evidence="1" id="KW-0472">Membrane</keyword>
<keyword evidence="3" id="KW-1185">Reference proteome</keyword>
<protein>
    <submittedName>
        <fullName evidence="2">DUF5316 domain-containing protein</fullName>
    </submittedName>
</protein>
<organism evidence="2 3">
    <name type="scientific">Paenibacillus melissococcoides</name>
    <dbReference type="NCBI Taxonomy" id="2912268"/>
    <lineage>
        <taxon>Bacteria</taxon>
        <taxon>Bacillati</taxon>
        <taxon>Bacillota</taxon>
        <taxon>Bacilli</taxon>
        <taxon>Bacillales</taxon>
        <taxon>Paenibacillaceae</taxon>
        <taxon>Paenibacillus</taxon>
    </lineage>
</organism>
<feature type="transmembrane region" description="Helical" evidence="1">
    <location>
        <begin position="78"/>
        <end position="96"/>
    </location>
</feature>
<dbReference type="Proteomes" id="UP001154322">
    <property type="component" value="Unassembled WGS sequence"/>
</dbReference>
<dbReference type="Pfam" id="PF17247">
    <property type="entry name" value="DUF5316"/>
    <property type="match status" value="1"/>
</dbReference>
<evidence type="ECO:0000313" key="3">
    <source>
        <dbReference type="Proteomes" id="UP001154322"/>
    </source>
</evidence>
<dbReference type="InterPro" id="IPR035167">
    <property type="entry name" value="DUF5316"/>
</dbReference>
<sequence length="98" mass="11136">MIKRLVFGILIVGLAAVYALMQKDVRQLFIVSGSIGLGLWALAGLLSGAFSDQDKQRFNHQHNTEEDEKRRLRLNTTLWLLGLPSIITSLAMYIFLYR</sequence>
<comment type="caution">
    <text evidence="2">The sequence shown here is derived from an EMBL/GenBank/DDBJ whole genome shotgun (WGS) entry which is preliminary data.</text>
</comment>
<keyword evidence="1" id="KW-0812">Transmembrane</keyword>
<gene>
    <name evidence="2" type="ORF">WJ0W_000718</name>
</gene>
<proteinExistence type="predicted"/>
<dbReference type="RefSeq" id="WP_213425818.1">
    <property type="nucleotide sequence ID" value="NZ_AP031286.1"/>
</dbReference>
<reference evidence="2" key="1">
    <citation type="submission" date="2022-06" db="EMBL/GenBank/DDBJ databases">
        <authorList>
            <person name="Dietemann V."/>
            <person name="Ory F."/>
            <person name="Dainat B."/>
            <person name="Oberhansli S."/>
        </authorList>
    </citation>
    <scope>NUCLEOTIDE SEQUENCE</scope>
    <source>
        <strain evidence="2">Ena-SAMPLE-TAB-26-04-2022-14:26:32:270-5432</strain>
    </source>
</reference>
<feature type="transmembrane region" description="Helical" evidence="1">
    <location>
        <begin position="29"/>
        <end position="50"/>
    </location>
</feature>
<evidence type="ECO:0000256" key="1">
    <source>
        <dbReference type="SAM" id="Phobius"/>
    </source>
</evidence>
<evidence type="ECO:0000313" key="2">
    <source>
        <dbReference type="EMBL" id="CAH8243478.1"/>
    </source>
</evidence>
<keyword evidence="1" id="KW-1133">Transmembrane helix</keyword>